<organism evidence="1">
    <name type="scientific">Singulisphaera sp. Ch08</name>
    <dbReference type="NCBI Taxonomy" id="3120278"/>
    <lineage>
        <taxon>Bacteria</taxon>
        <taxon>Pseudomonadati</taxon>
        <taxon>Planctomycetota</taxon>
        <taxon>Planctomycetia</taxon>
        <taxon>Isosphaerales</taxon>
        <taxon>Isosphaeraceae</taxon>
        <taxon>Singulisphaera</taxon>
    </lineage>
</organism>
<gene>
    <name evidence="1" type="ORF">V5E97_04370</name>
</gene>
<evidence type="ECO:0008006" key="2">
    <source>
        <dbReference type="Google" id="ProtNLM"/>
    </source>
</evidence>
<accession>A0AAU7CJC6</accession>
<protein>
    <recommendedName>
        <fullName evidence="2">Double zinc ribbon</fullName>
    </recommendedName>
</protein>
<reference evidence="1" key="1">
    <citation type="submission" date="2024-05" db="EMBL/GenBank/DDBJ databases">
        <title>Planctomycetes of the genus Singulisphaera possess chitinolytic capabilities.</title>
        <authorList>
            <person name="Ivanova A."/>
        </authorList>
    </citation>
    <scope>NUCLEOTIDE SEQUENCE</scope>
    <source>
        <strain evidence="1">Ch08T</strain>
    </source>
</reference>
<dbReference type="AlphaFoldDB" id="A0AAU7CJC6"/>
<proteinExistence type="predicted"/>
<evidence type="ECO:0000313" key="1">
    <source>
        <dbReference type="EMBL" id="XBH05261.1"/>
    </source>
</evidence>
<sequence length="159" mass="16675">MKATCRCGHILDVPEDGSDRIVCPKCAAKIRVRRIAPGTPGGDGFIRFACPCGRRLKVRVDEEGSHPPAGKCPDCGKIVPVPSPSSNPALATSHPEAQTAELDAADMAILEKWARGHLAKSATPAIKAEAGLRVCPGCGRPVHLGAVSCRECGTHVPKR</sequence>
<name>A0AAU7CJC6_9BACT</name>
<dbReference type="EMBL" id="CP155447">
    <property type="protein sequence ID" value="XBH05261.1"/>
    <property type="molecule type" value="Genomic_DNA"/>
</dbReference>
<dbReference type="RefSeq" id="WP_406698071.1">
    <property type="nucleotide sequence ID" value="NZ_CP155447.1"/>
</dbReference>